<dbReference type="InterPro" id="IPR010710">
    <property type="entry name" value="DUF1289"/>
</dbReference>
<protein>
    <submittedName>
        <fullName evidence="1">DUF1289 domain-containing protein</fullName>
    </submittedName>
</protein>
<dbReference type="EMBL" id="QVPD01000007">
    <property type="protein sequence ID" value="RFP60337.1"/>
    <property type="molecule type" value="Genomic_DNA"/>
</dbReference>
<dbReference type="Proteomes" id="UP000262917">
    <property type="component" value="Unassembled WGS sequence"/>
</dbReference>
<evidence type="ECO:0000313" key="1">
    <source>
        <dbReference type="EMBL" id="RFP60337.1"/>
    </source>
</evidence>
<sequence>MTSSFSAVLSPCIGLCRLGADGLCEGCRRSAAEIAAWSRMGDEQRLRLLQELPARAAAATSLEGS</sequence>
<accession>A0A372DLK2</accession>
<evidence type="ECO:0000313" key="2">
    <source>
        <dbReference type="Proteomes" id="UP000262917"/>
    </source>
</evidence>
<comment type="caution">
    <text evidence="1">The sequence shown here is derived from an EMBL/GenBank/DDBJ whole genome shotgun (WGS) entry which is preliminary data.</text>
</comment>
<keyword evidence="2" id="KW-1185">Reference proteome</keyword>
<reference evidence="1 2" key="1">
    <citation type="submission" date="2018-08" db="EMBL/GenBank/DDBJ databases">
        <title>Lysobacter weifangensis sp. nov., a new member of the family 'Xanthomonadaceae', isolated from soil in a farmland.</title>
        <authorList>
            <person name="Zhao H."/>
        </authorList>
    </citation>
    <scope>NUCLEOTIDE SEQUENCE [LARGE SCALE GENOMIC DNA]</scope>
    <source>
        <strain evidence="1 2">WF-2</strain>
    </source>
</reference>
<dbReference type="PANTHER" id="PTHR35175:SF2">
    <property type="entry name" value="DUF1289 DOMAIN-CONTAINING PROTEIN"/>
    <property type="match status" value="1"/>
</dbReference>
<dbReference type="AlphaFoldDB" id="A0A372DLK2"/>
<organism evidence="1 2">
    <name type="scientific">Cognatiluteimonas weifangensis</name>
    <dbReference type="NCBI Taxonomy" id="2303539"/>
    <lineage>
        <taxon>Bacteria</taxon>
        <taxon>Pseudomonadati</taxon>
        <taxon>Pseudomonadota</taxon>
        <taxon>Gammaproteobacteria</taxon>
        <taxon>Lysobacterales</taxon>
        <taxon>Lysobacteraceae</taxon>
        <taxon>Cognatiluteimonas</taxon>
    </lineage>
</organism>
<name>A0A372DLK2_9GAMM</name>
<dbReference type="Pfam" id="PF06945">
    <property type="entry name" value="DUF1289"/>
    <property type="match status" value="1"/>
</dbReference>
<proteinExistence type="predicted"/>
<dbReference type="OrthoDB" id="9811423at2"/>
<gene>
    <name evidence="1" type="ORF">D0Y53_08205</name>
</gene>
<dbReference type="PANTHER" id="PTHR35175">
    <property type="entry name" value="DUF1289 DOMAIN-CONTAINING PROTEIN"/>
    <property type="match status" value="1"/>
</dbReference>